<name>A0A8S0RJD8_OLEEU</name>
<dbReference type="InterPro" id="IPR012677">
    <property type="entry name" value="Nucleotide-bd_a/b_plait_sf"/>
</dbReference>
<dbReference type="Gene3D" id="3.30.70.330">
    <property type="match status" value="1"/>
</dbReference>
<organism evidence="4 5">
    <name type="scientific">Olea europaea subsp. europaea</name>
    <dbReference type="NCBI Taxonomy" id="158383"/>
    <lineage>
        <taxon>Eukaryota</taxon>
        <taxon>Viridiplantae</taxon>
        <taxon>Streptophyta</taxon>
        <taxon>Embryophyta</taxon>
        <taxon>Tracheophyta</taxon>
        <taxon>Spermatophyta</taxon>
        <taxon>Magnoliopsida</taxon>
        <taxon>eudicotyledons</taxon>
        <taxon>Gunneridae</taxon>
        <taxon>Pentapetalae</taxon>
        <taxon>asterids</taxon>
        <taxon>lamiids</taxon>
        <taxon>Lamiales</taxon>
        <taxon>Oleaceae</taxon>
        <taxon>Oleeae</taxon>
        <taxon>Olea</taxon>
    </lineage>
</organism>
<protein>
    <submittedName>
        <fullName evidence="4">G3BP isoform X2</fullName>
    </submittedName>
</protein>
<evidence type="ECO:0000256" key="1">
    <source>
        <dbReference type="PROSITE-ProRule" id="PRU00176"/>
    </source>
</evidence>
<gene>
    <name evidence="4" type="ORF">OLEA9_A012846</name>
</gene>
<dbReference type="PROSITE" id="PS50102">
    <property type="entry name" value="RRM"/>
    <property type="match status" value="1"/>
</dbReference>
<dbReference type="InterPro" id="IPR000504">
    <property type="entry name" value="RRM_dom"/>
</dbReference>
<evidence type="ECO:0000313" key="4">
    <source>
        <dbReference type="EMBL" id="CAA2979437.1"/>
    </source>
</evidence>
<evidence type="ECO:0000313" key="5">
    <source>
        <dbReference type="Proteomes" id="UP000594638"/>
    </source>
</evidence>
<feature type="domain" description="RRM" evidence="3">
    <location>
        <begin position="79"/>
        <end position="139"/>
    </location>
</feature>
<feature type="compositionally biased region" description="Basic and acidic residues" evidence="2">
    <location>
        <begin position="15"/>
        <end position="29"/>
    </location>
</feature>
<dbReference type="GO" id="GO:0005829">
    <property type="term" value="C:cytosol"/>
    <property type="evidence" value="ECO:0007669"/>
    <property type="project" value="TreeGrafter"/>
</dbReference>
<comment type="caution">
    <text evidence="4">The sequence shown here is derived from an EMBL/GenBank/DDBJ whole genome shotgun (WGS) entry which is preliminary data.</text>
</comment>
<dbReference type="GO" id="GO:0003729">
    <property type="term" value="F:mRNA binding"/>
    <property type="evidence" value="ECO:0007669"/>
    <property type="project" value="TreeGrafter"/>
</dbReference>
<dbReference type="AlphaFoldDB" id="A0A8S0RJD8"/>
<dbReference type="SUPFAM" id="SSF54928">
    <property type="entry name" value="RNA-binding domain, RBD"/>
    <property type="match status" value="1"/>
</dbReference>
<dbReference type="CDD" id="cd00590">
    <property type="entry name" value="RRM_SF"/>
    <property type="match status" value="1"/>
</dbReference>
<reference evidence="4 5" key="1">
    <citation type="submission" date="2019-12" db="EMBL/GenBank/DDBJ databases">
        <authorList>
            <person name="Alioto T."/>
            <person name="Alioto T."/>
            <person name="Gomez Garrido J."/>
        </authorList>
    </citation>
    <scope>NUCLEOTIDE SEQUENCE [LARGE SCALE GENOMIC DNA]</scope>
</reference>
<evidence type="ECO:0000259" key="3">
    <source>
        <dbReference type="PROSITE" id="PS50102"/>
    </source>
</evidence>
<dbReference type="Gramene" id="OE9A012846T1">
    <property type="protein sequence ID" value="OE9A012846C1"/>
    <property type="gene ID" value="OE9A012846"/>
</dbReference>
<dbReference type="OrthoDB" id="339151at2759"/>
<evidence type="ECO:0000256" key="2">
    <source>
        <dbReference type="SAM" id="MobiDB-lite"/>
    </source>
</evidence>
<dbReference type="Proteomes" id="UP000594638">
    <property type="component" value="Unassembled WGS sequence"/>
</dbReference>
<dbReference type="PANTHER" id="PTHR10693:SF29">
    <property type="entry name" value="GB|AAD20086.1"/>
    <property type="match status" value="1"/>
</dbReference>
<dbReference type="PANTHER" id="PTHR10693">
    <property type="entry name" value="RAS GTPASE-ACTIVATING PROTEIN-BINDING PROTEIN"/>
    <property type="match status" value="1"/>
</dbReference>
<dbReference type="Pfam" id="PF00076">
    <property type="entry name" value="RRM_1"/>
    <property type="match status" value="1"/>
</dbReference>
<keyword evidence="1" id="KW-0694">RNA-binding</keyword>
<keyword evidence="5" id="KW-1185">Reference proteome</keyword>
<feature type="region of interest" description="Disordered" evidence="2">
    <location>
        <begin position="15"/>
        <end position="35"/>
    </location>
</feature>
<accession>A0A8S0RJD8</accession>
<dbReference type="InterPro" id="IPR039539">
    <property type="entry name" value="Ras_GTPase_bind_prot"/>
</dbReference>
<dbReference type="GO" id="GO:1990904">
    <property type="term" value="C:ribonucleoprotein complex"/>
    <property type="evidence" value="ECO:0007669"/>
    <property type="project" value="TreeGrafter"/>
</dbReference>
<sequence length="139" mass="15585">MNSVHIEGEELVEKYSFQEHQKEHDSEAERVDEEPALEESSLFIQEADNTVQEAVPVAEEPVGELLKLTYASIASGESRSVHVKNLSFSVTSLDILQEFKNFGKIKNDGFFLKNGQDTGLCYAFVEFEDVLSARNAIKV</sequence>
<dbReference type="InterPro" id="IPR035979">
    <property type="entry name" value="RBD_domain_sf"/>
</dbReference>
<proteinExistence type="predicted"/>
<dbReference type="EMBL" id="CACTIH010003629">
    <property type="protein sequence ID" value="CAA2979437.1"/>
    <property type="molecule type" value="Genomic_DNA"/>
</dbReference>